<evidence type="ECO:0000313" key="1">
    <source>
        <dbReference type="EMBL" id="GIY73895.1"/>
    </source>
</evidence>
<dbReference type="Gene3D" id="2.40.160.120">
    <property type="match status" value="1"/>
</dbReference>
<keyword evidence="2" id="KW-1185">Reference proteome</keyword>
<dbReference type="SUPFAM" id="SSF144000">
    <property type="entry name" value="Oxysterol-binding protein-like"/>
    <property type="match status" value="1"/>
</dbReference>
<protein>
    <submittedName>
        <fullName evidence="1">Uncharacterized protein</fullName>
    </submittedName>
</protein>
<organism evidence="1 2">
    <name type="scientific">Caerostris extrusa</name>
    <name type="common">Bark spider</name>
    <name type="synonym">Caerostris bankana</name>
    <dbReference type="NCBI Taxonomy" id="172846"/>
    <lineage>
        <taxon>Eukaryota</taxon>
        <taxon>Metazoa</taxon>
        <taxon>Ecdysozoa</taxon>
        <taxon>Arthropoda</taxon>
        <taxon>Chelicerata</taxon>
        <taxon>Arachnida</taxon>
        <taxon>Araneae</taxon>
        <taxon>Araneomorphae</taxon>
        <taxon>Entelegynae</taxon>
        <taxon>Araneoidea</taxon>
        <taxon>Araneidae</taxon>
        <taxon>Caerostris</taxon>
    </lineage>
</organism>
<proteinExistence type="predicted"/>
<sequence length="141" mass="16949">MEINCHTTGLTAQLNFKPAGWFGRDLHRVEGFFLDSQRQFFFYVIQKEEVVFCIWNVDRLPEDVFARRLRGIHENSCRSIQQAQAQYFHVRRRRGLQPRHAHKEVLQQAERSDQVLHRRRFQRVHFARTAGLTARKQKTYP</sequence>
<dbReference type="InterPro" id="IPR037239">
    <property type="entry name" value="OSBP_sf"/>
</dbReference>
<accession>A0AAV4VVK7</accession>
<dbReference type="AlphaFoldDB" id="A0AAV4VVK7"/>
<comment type="caution">
    <text evidence="1">The sequence shown here is derived from an EMBL/GenBank/DDBJ whole genome shotgun (WGS) entry which is preliminary data.</text>
</comment>
<name>A0AAV4VVK7_CAEEX</name>
<gene>
    <name evidence="1" type="ORF">CEXT_283591</name>
</gene>
<dbReference type="Proteomes" id="UP001054945">
    <property type="component" value="Unassembled WGS sequence"/>
</dbReference>
<evidence type="ECO:0000313" key="2">
    <source>
        <dbReference type="Proteomes" id="UP001054945"/>
    </source>
</evidence>
<dbReference type="EMBL" id="BPLR01015138">
    <property type="protein sequence ID" value="GIY73895.1"/>
    <property type="molecule type" value="Genomic_DNA"/>
</dbReference>
<reference evidence="1 2" key="1">
    <citation type="submission" date="2021-06" db="EMBL/GenBank/DDBJ databases">
        <title>Caerostris extrusa draft genome.</title>
        <authorList>
            <person name="Kono N."/>
            <person name="Arakawa K."/>
        </authorList>
    </citation>
    <scope>NUCLEOTIDE SEQUENCE [LARGE SCALE GENOMIC DNA]</scope>
</reference>